<organism evidence="5 6">
    <name type="scientific">Dendrobium chrysotoxum</name>
    <name type="common">Orchid</name>
    <dbReference type="NCBI Taxonomy" id="161865"/>
    <lineage>
        <taxon>Eukaryota</taxon>
        <taxon>Viridiplantae</taxon>
        <taxon>Streptophyta</taxon>
        <taxon>Embryophyta</taxon>
        <taxon>Tracheophyta</taxon>
        <taxon>Spermatophyta</taxon>
        <taxon>Magnoliopsida</taxon>
        <taxon>Liliopsida</taxon>
        <taxon>Asparagales</taxon>
        <taxon>Orchidaceae</taxon>
        <taxon>Epidendroideae</taxon>
        <taxon>Malaxideae</taxon>
        <taxon>Dendrobiinae</taxon>
        <taxon>Dendrobium</taxon>
    </lineage>
</organism>
<sequence>MASLLQPLLCVTAPADAGRNCTGGDNGGSNELSSPEGLRKKKLATTRLSSTSNPFVKHCVKLRLSSSYRRSCGYALVVGLVPIMEVCRFQELNNEELSSIECLLILDGMESPELFNLPSTSIVHVSPHVMKKLSGVQSVDSTEAVAIMKIPRSFYDMLGEHKEAVYPSWFRFPNRILVLDGIQAGAVGGQHSNSLTSAKALRLLARRRRDRTPRSFDPDVVVRLCCFAGVSRVRLSSSLFVGAVRLCRFAGEQRLHGRPFGSLVAVRLHYFTGGGEIARVGSSTGSLLFDFASQKDPGNVGTLLRSSLAFKWDVVFLLPGCCDPFNEKALRAARGASFQIPIIYGNWLHLEALASRFQMKMLAGHPENYAEASSQISLLSAKLADSLANRPLCLVLGSEGHGLSLEALQSCELVAIPMAGMFESLNVSVAGGIFLYMLQPEKYR</sequence>
<keyword evidence="3" id="KW-0732">Signal</keyword>
<dbReference type="InterPro" id="IPR029028">
    <property type="entry name" value="Alpha/beta_knot_MTases"/>
</dbReference>
<dbReference type="EMBL" id="JAGFBR010000015">
    <property type="protein sequence ID" value="KAH0454100.1"/>
    <property type="molecule type" value="Genomic_DNA"/>
</dbReference>
<evidence type="ECO:0000256" key="1">
    <source>
        <dbReference type="ARBA" id="ARBA00022603"/>
    </source>
</evidence>
<feature type="signal peptide" evidence="3">
    <location>
        <begin position="1"/>
        <end position="17"/>
    </location>
</feature>
<dbReference type="GO" id="GO:0006396">
    <property type="term" value="P:RNA processing"/>
    <property type="evidence" value="ECO:0007669"/>
    <property type="project" value="InterPro"/>
</dbReference>
<dbReference type="PANTHER" id="PTHR43191">
    <property type="entry name" value="RRNA METHYLTRANSFERASE 3"/>
    <property type="match status" value="1"/>
</dbReference>
<dbReference type="InterPro" id="IPR029064">
    <property type="entry name" value="Ribosomal_eL30-like_sf"/>
</dbReference>
<dbReference type="CDD" id="cd18095">
    <property type="entry name" value="SpoU-like_rRNA-MTase"/>
    <property type="match status" value="1"/>
</dbReference>
<dbReference type="GO" id="GO:0008173">
    <property type="term" value="F:RNA methyltransferase activity"/>
    <property type="evidence" value="ECO:0007669"/>
    <property type="project" value="InterPro"/>
</dbReference>
<dbReference type="GO" id="GO:0003723">
    <property type="term" value="F:RNA binding"/>
    <property type="evidence" value="ECO:0007669"/>
    <property type="project" value="InterPro"/>
</dbReference>
<dbReference type="InterPro" id="IPR051259">
    <property type="entry name" value="rRNA_Methyltransferase"/>
</dbReference>
<evidence type="ECO:0000313" key="6">
    <source>
        <dbReference type="Proteomes" id="UP000775213"/>
    </source>
</evidence>
<proteinExistence type="predicted"/>
<reference evidence="5 6" key="1">
    <citation type="journal article" date="2021" name="Hortic Res">
        <title>Chromosome-scale assembly of the Dendrobium chrysotoxum genome enhances the understanding of orchid evolution.</title>
        <authorList>
            <person name="Zhang Y."/>
            <person name="Zhang G.Q."/>
            <person name="Zhang D."/>
            <person name="Liu X.D."/>
            <person name="Xu X.Y."/>
            <person name="Sun W.H."/>
            <person name="Yu X."/>
            <person name="Zhu X."/>
            <person name="Wang Z.W."/>
            <person name="Zhao X."/>
            <person name="Zhong W.Y."/>
            <person name="Chen H."/>
            <person name="Yin W.L."/>
            <person name="Huang T."/>
            <person name="Niu S.C."/>
            <person name="Liu Z.J."/>
        </authorList>
    </citation>
    <scope>NUCLEOTIDE SEQUENCE [LARGE SCALE GENOMIC DNA]</scope>
    <source>
        <strain evidence="5">Lindl</strain>
    </source>
</reference>
<dbReference type="Gene3D" id="3.30.1330.30">
    <property type="match status" value="1"/>
</dbReference>
<dbReference type="FunFam" id="3.40.1280.10:FF:000027">
    <property type="entry name" value="Putative tRNA/rRNA methyltransferase YsgA"/>
    <property type="match status" value="1"/>
</dbReference>
<dbReference type="Gene3D" id="3.40.1280.10">
    <property type="match status" value="1"/>
</dbReference>
<comment type="caution">
    <text evidence="5">The sequence shown here is derived from an EMBL/GenBank/DDBJ whole genome shotgun (WGS) entry which is preliminary data.</text>
</comment>
<feature type="domain" description="tRNA/rRNA methyltransferase SpoU type" evidence="4">
    <location>
        <begin position="295"/>
        <end position="436"/>
    </location>
</feature>
<evidence type="ECO:0000256" key="3">
    <source>
        <dbReference type="SAM" id="SignalP"/>
    </source>
</evidence>
<keyword evidence="1" id="KW-0489">Methyltransferase</keyword>
<dbReference type="InterPro" id="IPR029026">
    <property type="entry name" value="tRNA_m1G_MTases_N"/>
</dbReference>
<dbReference type="InterPro" id="IPR001537">
    <property type="entry name" value="SpoU_MeTrfase"/>
</dbReference>
<dbReference type="Proteomes" id="UP000775213">
    <property type="component" value="Unassembled WGS sequence"/>
</dbReference>
<keyword evidence="6" id="KW-1185">Reference proteome</keyword>
<dbReference type="PANTHER" id="PTHR43191:SF2">
    <property type="entry name" value="RRNA METHYLTRANSFERASE 3, MITOCHONDRIAL"/>
    <property type="match status" value="1"/>
</dbReference>
<dbReference type="GO" id="GO:0032259">
    <property type="term" value="P:methylation"/>
    <property type="evidence" value="ECO:0007669"/>
    <property type="project" value="UniProtKB-KW"/>
</dbReference>
<protein>
    <recommendedName>
        <fullName evidence="4">tRNA/rRNA methyltransferase SpoU type domain-containing protein</fullName>
    </recommendedName>
</protein>
<feature type="chain" id="PRO_5043955893" description="tRNA/rRNA methyltransferase SpoU type domain-containing protein" evidence="3">
    <location>
        <begin position="18"/>
        <end position="444"/>
    </location>
</feature>
<gene>
    <name evidence="5" type="ORF">IEQ34_016024</name>
</gene>
<dbReference type="SUPFAM" id="SSF55315">
    <property type="entry name" value="L30e-like"/>
    <property type="match status" value="1"/>
</dbReference>
<dbReference type="Pfam" id="PF00588">
    <property type="entry name" value="SpoU_methylase"/>
    <property type="match status" value="1"/>
</dbReference>
<dbReference type="AlphaFoldDB" id="A0AAV7GEE4"/>
<evidence type="ECO:0000256" key="2">
    <source>
        <dbReference type="ARBA" id="ARBA00022679"/>
    </source>
</evidence>
<evidence type="ECO:0000313" key="5">
    <source>
        <dbReference type="EMBL" id="KAH0454100.1"/>
    </source>
</evidence>
<dbReference type="SUPFAM" id="SSF75217">
    <property type="entry name" value="alpha/beta knot"/>
    <property type="match status" value="1"/>
</dbReference>
<keyword evidence="2" id="KW-0808">Transferase</keyword>
<accession>A0AAV7GEE4</accession>
<evidence type="ECO:0000259" key="4">
    <source>
        <dbReference type="Pfam" id="PF00588"/>
    </source>
</evidence>
<name>A0AAV7GEE4_DENCH</name>